<dbReference type="InterPro" id="IPR036412">
    <property type="entry name" value="HAD-like_sf"/>
</dbReference>
<dbReference type="RefSeq" id="WP_099386991.1">
    <property type="nucleotide sequence ID" value="NZ_JANSWH010000020.1"/>
</dbReference>
<organism evidence="1 2">
    <name type="scientific">Agathobacter ruminis</name>
    <dbReference type="NCBI Taxonomy" id="1712665"/>
    <lineage>
        <taxon>Bacteria</taxon>
        <taxon>Bacillati</taxon>
        <taxon>Bacillota</taxon>
        <taxon>Clostridia</taxon>
        <taxon>Lachnospirales</taxon>
        <taxon>Lachnospiraceae</taxon>
        <taxon>Agathobacter</taxon>
    </lineage>
</organism>
<accession>A0A2G3DZ16</accession>
<comment type="caution">
    <text evidence="1">The sequence shown here is derived from an EMBL/GenBank/DDBJ whole genome shotgun (WGS) entry which is preliminary data.</text>
</comment>
<proteinExistence type="predicted"/>
<name>A0A2G3DZ16_9FIRM</name>
<reference evidence="1 2" key="1">
    <citation type="submission" date="2017-10" db="EMBL/GenBank/DDBJ databases">
        <title>Resolving the taxonomy of Roseburia spp., Eubacterium rectale and Agathobacter spp. through phylogenomic analysis.</title>
        <authorList>
            <person name="Sheridan P.O."/>
            <person name="Walker A.W."/>
            <person name="Duncan S.H."/>
            <person name="Scott K.P."/>
            <person name="Toole P.W.O."/>
            <person name="Luis P."/>
            <person name="Flint H.J."/>
        </authorList>
    </citation>
    <scope>NUCLEOTIDE SEQUENCE [LARGE SCALE GENOMIC DNA]</scope>
    <source>
        <strain evidence="1 2">JK623</strain>
    </source>
</reference>
<dbReference type="Proteomes" id="UP000224563">
    <property type="component" value="Unassembled WGS sequence"/>
</dbReference>
<dbReference type="AlphaFoldDB" id="A0A2G3DZ16"/>
<dbReference type="SUPFAM" id="SSF56784">
    <property type="entry name" value="HAD-like"/>
    <property type="match status" value="1"/>
</dbReference>
<sequence length="707" mass="80462">MNLPESLLQFQGQQIVIYGIGTETERLLPELSEYFSIIGFLDGYRDNGAIYGYPILSVPEMLDAQVPLVLVVARPGSCKAIAKRIGVLCRENKIALLSIDGLDLLAKRQSGFLLNPVILQRNLPEKAVCFSAEELTQKAQLAQVISMDLFDTLLCRMTLEQDFYQILDCRLQEMGIVFPDFAKKRLAIEKELSRHTAPRLKEIYYCLLQDVQADESEVIEHLADAGIGSIVEHTDCAKEHTGIATAANMLAEFEWQQDLHVLCERTEMCELYRNWVLQGYTVVITTDMFYSKKQIADLLAQFDLNGYADIFVSCEYGTGKDGNLFDRVREAYGAYEILHIGDDARKDYTCATEHGLWAAKIASVSDCCEASGMFGMEDAVESAALSDRVKYGMFFAKLFNNPFFEPAMPVHIRNAKQVAYLFCAPIITDFMLWLAQKMDMTQTEAMWFGARDGYLPLRLMHMLAPEKKGYYVLTSRTAAIRAGVSTPQDLDYVSGMHFFGTKQEELRVRFGVDDESKIMDEAKRLRRNYLTYFESLDCRETKCGFFDFVAKGTTQYYLQKVLDCSLTGFYFLQLEPEAMADKQLCIESFFASDPKSSIYESYYILETILTALHPQVLAFDESGKPVYAKETRTQEDLECVARMQDAIEEYFAQYLSVVPPSKRSDEKEVSVQLLHAIHHFPMTAEDFLALTVEDPFFNRMTDLRDVL</sequence>
<evidence type="ECO:0000313" key="2">
    <source>
        <dbReference type="Proteomes" id="UP000224563"/>
    </source>
</evidence>
<keyword evidence="2" id="KW-1185">Reference proteome</keyword>
<dbReference type="EMBL" id="PDYG01000135">
    <property type="protein sequence ID" value="PHU36201.1"/>
    <property type="molecule type" value="Genomic_DNA"/>
</dbReference>
<dbReference type="InterPro" id="IPR023214">
    <property type="entry name" value="HAD_sf"/>
</dbReference>
<dbReference type="Gene3D" id="3.40.50.1000">
    <property type="entry name" value="HAD superfamily/HAD-like"/>
    <property type="match status" value="1"/>
</dbReference>
<protein>
    <recommendedName>
        <fullName evidence="3">Haloacid dehalogenase</fullName>
    </recommendedName>
</protein>
<evidence type="ECO:0000313" key="1">
    <source>
        <dbReference type="EMBL" id="PHU36201.1"/>
    </source>
</evidence>
<reference evidence="1 2" key="2">
    <citation type="submission" date="2017-10" db="EMBL/GenBank/DDBJ databases">
        <authorList>
            <person name="Banno H."/>
            <person name="Chua N.-H."/>
        </authorList>
    </citation>
    <scope>NUCLEOTIDE SEQUENCE [LARGE SCALE GENOMIC DNA]</scope>
    <source>
        <strain evidence="1 2">JK623</strain>
    </source>
</reference>
<evidence type="ECO:0008006" key="3">
    <source>
        <dbReference type="Google" id="ProtNLM"/>
    </source>
</evidence>
<gene>
    <name evidence="1" type="ORF">CSX02_13020</name>
</gene>